<dbReference type="Proteomes" id="UP001595836">
    <property type="component" value="Unassembled WGS sequence"/>
</dbReference>
<evidence type="ECO:0000256" key="1">
    <source>
        <dbReference type="SAM" id="MobiDB-lite"/>
    </source>
</evidence>
<accession>A0ABV9PPU4</accession>
<sequence>MENRLRQAVALGATTTPRLRLRAAYVVPELPDEPEPEELEADELLDWLLLEDPLLEEPLLEEPDEEEPPEELLDDPVPPDEPAPARLSVR</sequence>
<name>A0ABV9PPU4_9ACTN</name>
<comment type="caution">
    <text evidence="2">The sequence shown here is derived from an EMBL/GenBank/DDBJ whole genome shotgun (WGS) entry which is preliminary data.</text>
</comment>
<evidence type="ECO:0000313" key="3">
    <source>
        <dbReference type="Proteomes" id="UP001595836"/>
    </source>
</evidence>
<protein>
    <recommendedName>
        <fullName evidence="4">Energy transducer TonB</fullName>
    </recommendedName>
</protein>
<feature type="compositionally biased region" description="Acidic residues" evidence="1">
    <location>
        <begin position="55"/>
        <end position="78"/>
    </location>
</feature>
<dbReference type="RefSeq" id="WP_344988689.1">
    <property type="nucleotide sequence ID" value="NZ_BAABCD010000005.1"/>
</dbReference>
<keyword evidence="3" id="KW-1185">Reference proteome</keyword>
<evidence type="ECO:0000313" key="2">
    <source>
        <dbReference type="EMBL" id="MFC4753683.1"/>
    </source>
</evidence>
<proteinExistence type="predicted"/>
<dbReference type="EMBL" id="JBHSHP010000008">
    <property type="protein sequence ID" value="MFC4753683.1"/>
    <property type="molecule type" value="Genomic_DNA"/>
</dbReference>
<evidence type="ECO:0008006" key="4">
    <source>
        <dbReference type="Google" id="ProtNLM"/>
    </source>
</evidence>
<reference evidence="3" key="1">
    <citation type="journal article" date="2019" name="Int. J. Syst. Evol. Microbiol.">
        <title>The Global Catalogue of Microorganisms (GCM) 10K type strain sequencing project: providing services to taxonomists for standard genome sequencing and annotation.</title>
        <authorList>
            <consortium name="The Broad Institute Genomics Platform"/>
            <consortium name="The Broad Institute Genome Sequencing Center for Infectious Disease"/>
            <person name="Wu L."/>
            <person name="Ma J."/>
        </authorList>
    </citation>
    <scope>NUCLEOTIDE SEQUENCE [LARGE SCALE GENOMIC DNA]</scope>
    <source>
        <strain evidence="3">JCM 11882</strain>
    </source>
</reference>
<feature type="region of interest" description="Disordered" evidence="1">
    <location>
        <begin position="55"/>
        <end position="90"/>
    </location>
</feature>
<organism evidence="2 3">
    <name type="scientific">Dietzia aurantiaca</name>
    <dbReference type="NCBI Taxonomy" id="983873"/>
    <lineage>
        <taxon>Bacteria</taxon>
        <taxon>Bacillati</taxon>
        <taxon>Actinomycetota</taxon>
        <taxon>Actinomycetes</taxon>
        <taxon>Mycobacteriales</taxon>
        <taxon>Dietziaceae</taxon>
        <taxon>Dietzia</taxon>
    </lineage>
</organism>
<gene>
    <name evidence="2" type="ORF">ACFO7U_02675</name>
</gene>